<reference evidence="1" key="1">
    <citation type="journal article" date="2014" name="Front. Microbiol.">
        <title>High frequency of phylogenetically diverse reductive dehalogenase-homologous genes in deep subseafloor sedimentary metagenomes.</title>
        <authorList>
            <person name="Kawai M."/>
            <person name="Futagami T."/>
            <person name="Toyoda A."/>
            <person name="Takaki Y."/>
            <person name="Nishi S."/>
            <person name="Hori S."/>
            <person name="Arai W."/>
            <person name="Tsubouchi T."/>
            <person name="Morono Y."/>
            <person name="Uchiyama I."/>
            <person name="Ito T."/>
            <person name="Fujiyama A."/>
            <person name="Inagaki F."/>
            <person name="Takami H."/>
        </authorList>
    </citation>
    <scope>NUCLEOTIDE SEQUENCE</scope>
    <source>
        <strain evidence="1">Expedition CK06-06</strain>
    </source>
</reference>
<gene>
    <name evidence="1" type="ORF">S06H3_46228</name>
</gene>
<sequence>PQALIKLDKDIAHKSIAYDDICLSTYDVTALYITNEIQAAG</sequence>
<dbReference type="EMBL" id="BARV01028943">
    <property type="protein sequence ID" value="GAI39302.1"/>
    <property type="molecule type" value="Genomic_DNA"/>
</dbReference>
<name>X1N5K1_9ZZZZ</name>
<organism evidence="1">
    <name type="scientific">marine sediment metagenome</name>
    <dbReference type="NCBI Taxonomy" id="412755"/>
    <lineage>
        <taxon>unclassified sequences</taxon>
        <taxon>metagenomes</taxon>
        <taxon>ecological metagenomes</taxon>
    </lineage>
</organism>
<evidence type="ECO:0000313" key="1">
    <source>
        <dbReference type="EMBL" id="GAI39302.1"/>
    </source>
</evidence>
<dbReference type="AlphaFoldDB" id="X1N5K1"/>
<protein>
    <submittedName>
        <fullName evidence="1">Uncharacterized protein</fullName>
    </submittedName>
</protein>
<comment type="caution">
    <text evidence="1">The sequence shown here is derived from an EMBL/GenBank/DDBJ whole genome shotgun (WGS) entry which is preliminary data.</text>
</comment>
<accession>X1N5K1</accession>
<proteinExistence type="predicted"/>
<feature type="non-terminal residue" evidence="1">
    <location>
        <position position="1"/>
    </location>
</feature>